<feature type="transmembrane region" description="Helical" evidence="2">
    <location>
        <begin position="36"/>
        <end position="58"/>
    </location>
</feature>
<dbReference type="STRING" id="2070753.A0A3A3A0N2"/>
<feature type="region of interest" description="Disordered" evidence="1">
    <location>
        <begin position="1"/>
        <end position="24"/>
    </location>
</feature>
<evidence type="ECO:0000313" key="3">
    <source>
        <dbReference type="EMBL" id="RJE23695.1"/>
    </source>
</evidence>
<reference evidence="4" key="1">
    <citation type="submission" date="2017-02" db="EMBL/GenBank/DDBJ databases">
        <authorList>
            <person name="Tafer H."/>
            <person name="Lopandic K."/>
        </authorList>
    </citation>
    <scope>NUCLEOTIDE SEQUENCE [LARGE SCALE GENOMIC DNA]</scope>
    <source>
        <strain evidence="4">CBS 366.77</strain>
    </source>
</reference>
<name>A0A3A3A0N2_9EURO</name>
<evidence type="ECO:0000256" key="2">
    <source>
        <dbReference type="SAM" id="Phobius"/>
    </source>
</evidence>
<dbReference type="AlphaFoldDB" id="A0A3A3A0N2"/>
<dbReference type="EMBL" id="MVGC01000108">
    <property type="protein sequence ID" value="RJE23695.1"/>
    <property type="molecule type" value="Genomic_DNA"/>
</dbReference>
<keyword evidence="2" id="KW-0472">Membrane</keyword>
<evidence type="ECO:0000256" key="1">
    <source>
        <dbReference type="SAM" id="MobiDB-lite"/>
    </source>
</evidence>
<dbReference type="OrthoDB" id="5840532at2759"/>
<keyword evidence="2" id="KW-1133">Transmembrane helix</keyword>
<feature type="transmembrane region" description="Helical" evidence="2">
    <location>
        <begin position="70"/>
        <end position="90"/>
    </location>
</feature>
<proteinExistence type="predicted"/>
<evidence type="ECO:0000313" key="4">
    <source>
        <dbReference type="Proteomes" id="UP000266188"/>
    </source>
</evidence>
<keyword evidence="2" id="KW-0812">Transmembrane</keyword>
<feature type="non-terminal residue" evidence="3">
    <location>
        <position position="114"/>
    </location>
</feature>
<accession>A0A3A3A0N2</accession>
<comment type="caution">
    <text evidence="3">The sequence shown here is derived from an EMBL/GenBank/DDBJ whole genome shotgun (WGS) entry which is preliminary data.</text>
</comment>
<gene>
    <name evidence="3" type="ORF">PHISCL_03941</name>
</gene>
<sequence>MTASTDSPQRVTITTPTHRNQAPTSKKWQDHLTLDLLVSILNRTILHPWVAWIVVLSLRAQVTPYSDRAFVVAASYAVFLTLLAVAKVVNQRIAHGLPRKVDLGEEVVVITGGA</sequence>
<dbReference type="Proteomes" id="UP000266188">
    <property type="component" value="Unassembled WGS sequence"/>
</dbReference>
<organism evidence="3 4">
    <name type="scientific">Aspergillus sclerotialis</name>
    <dbReference type="NCBI Taxonomy" id="2070753"/>
    <lineage>
        <taxon>Eukaryota</taxon>
        <taxon>Fungi</taxon>
        <taxon>Dikarya</taxon>
        <taxon>Ascomycota</taxon>
        <taxon>Pezizomycotina</taxon>
        <taxon>Eurotiomycetes</taxon>
        <taxon>Eurotiomycetidae</taxon>
        <taxon>Eurotiales</taxon>
        <taxon>Aspergillaceae</taxon>
        <taxon>Aspergillus</taxon>
        <taxon>Aspergillus subgen. Polypaecilum</taxon>
    </lineage>
</organism>
<protein>
    <submittedName>
        <fullName evidence="3">Short-chain dehydrogenase reductase</fullName>
    </submittedName>
</protein>
<keyword evidence="4" id="KW-1185">Reference proteome</keyword>